<dbReference type="InterPro" id="IPR002625">
    <property type="entry name" value="Smr_dom"/>
</dbReference>
<dbReference type="Proteomes" id="UP001221142">
    <property type="component" value="Unassembled WGS sequence"/>
</dbReference>
<dbReference type="PROSITE" id="PS50828">
    <property type="entry name" value="SMR"/>
    <property type="match status" value="1"/>
</dbReference>
<organism evidence="4 5">
    <name type="scientific">Roridomyces roridus</name>
    <dbReference type="NCBI Taxonomy" id="1738132"/>
    <lineage>
        <taxon>Eukaryota</taxon>
        <taxon>Fungi</taxon>
        <taxon>Dikarya</taxon>
        <taxon>Basidiomycota</taxon>
        <taxon>Agaricomycotina</taxon>
        <taxon>Agaricomycetes</taxon>
        <taxon>Agaricomycetidae</taxon>
        <taxon>Agaricales</taxon>
        <taxon>Marasmiineae</taxon>
        <taxon>Mycenaceae</taxon>
        <taxon>Roridomyces</taxon>
    </lineage>
</organism>
<accession>A0AAD7CFD4</accession>
<dbReference type="Gene3D" id="3.30.1370.110">
    <property type="match status" value="1"/>
</dbReference>
<dbReference type="SMART" id="SM00463">
    <property type="entry name" value="SMR"/>
    <property type="match status" value="1"/>
</dbReference>
<keyword evidence="5" id="KW-1185">Reference proteome</keyword>
<dbReference type="SMART" id="SM01162">
    <property type="entry name" value="DUF1771"/>
    <property type="match status" value="1"/>
</dbReference>
<feature type="compositionally biased region" description="Polar residues" evidence="1">
    <location>
        <begin position="55"/>
        <end position="65"/>
    </location>
</feature>
<dbReference type="EMBL" id="JARKIF010000002">
    <property type="protein sequence ID" value="KAJ7647415.1"/>
    <property type="molecule type" value="Genomic_DNA"/>
</dbReference>
<dbReference type="SUPFAM" id="SSF160443">
    <property type="entry name" value="SMR domain-like"/>
    <property type="match status" value="1"/>
</dbReference>
<reference evidence="4" key="1">
    <citation type="submission" date="2023-03" db="EMBL/GenBank/DDBJ databases">
        <title>Massive genome expansion in bonnet fungi (Mycena s.s.) driven by repeated elements and novel gene families across ecological guilds.</title>
        <authorList>
            <consortium name="Lawrence Berkeley National Laboratory"/>
            <person name="Harder C.B."/>
            <person name="Miyauchi S."/>
            <person name="Viragh M."/>
            <person name="Kuo A."/>
            <person name="Thoen E."/>
            <person name="Andreopoulos B."/>
            <person name="Lu D."/>
            <person name="Skrede I."/>
            <person name="Drula E."/>
            <person name="Henrissat B."/>
            <person name="Morin E."/>
            <person name="Kohler A."/>
            <person name="Barry K."/>
            <person name="LaButti K."/>
            <person name="Morin E."/>
            <person name="Salamov A."/>
            <person name="Lipzen A."/>
            <person name="Mereny Z."/>
            <person name="Hegedus B."/>
            <person name="Baldrian P."/>
            <person name="Stursova M."/>
            <person name="Weitz H."/>
            <person name="Taylor A."/>
            <person name="Grigoriev I.V."/>
            <person name="Nagy L.G."/>
            <person name="Martin F."/>
            <person name="Kauserud H."/>
        </authorList>
    </citation>
    <scope>NUCLEOTIDE SEQUENCE</scope>
    <source>
        <strain evidence="4">9284</strain>
    </source>
</reference>
<feature type="compositionally biased region" description="Low complexity" evidence="1">
    <location>
        <begin position="25"/>
        <end position="39"/>
    </location>
</feature>
<protein>
    <recommendedName>
        <fullName evidence="3">Smr domain-containing protein</fullName>
    </recommendedName>
</protein>
<dbReference type="PANTHER" id="PTHR47417:SF1">
    <property type="entry name" value="SMR DOMAIN-CONTAINING PROTEIN YPL199C"/>
    <property type="match status" value="1"/>
</dbReference>
<dbReference type="InterPro" id="IPR053020">
    <property type="entry name" value="Smr_domain_protein"/>
</dbReference>
<dbReference type="PANTHER" id="PTHR47417">
    <property type="entry name" value="SMR DOMAIN-CONTAINING PROTEIN YPL199C"/>
    <property type="match status" value="1"/>
</dbReference>
<feature type="chain" id="PRO_5042109530" description="Smr domain-containing protein" evidence="2">
    <location>
        <begin position="17"/>
        <end position="278"/>
    </location>
</feature>
<feature type="domain" description="Smr" evidence="3">
    <location>
        <begin position="177"/>
        <end position="253"/>
    </location>
</feature>
<evidence type="ECO:0000313" key="4">
    <source>
        <dbReference type="EMBL" id="KAJ7647415.1"/>
    </source>
</evidence>
<gene>
    <name evidence="4" type="ORF">FB45DRAFT_893378</name>
</gene>
<evidence type="ECO:0000256" key="1">
    <source>
        <dbReference type="SAM" id="MobiDB-lite"/>
    </source>
</evidence>
<name>A0AAD7CFD4_9AGAR</name>
<evidence type="ECO:0000313" key="5">
    <source>
        <dbReference type="Proteomes" id="UP001221142"/>
    </source>
</evidence>
<feature type="compositionally biased region" description="Basic and acidic residues" evidence="1">
    <location>
        <begin position="75"/>
        <end position="84"/>
    </location>
</feature>
<feature type="signal peptide" evidence="2">
    <location>
        <begin position="1"/>
        <end position="16"/>
    </location>
</feature>
<dbReference type="InterPro" id="IPR013899">
    <property type="entry name" value="DUF1771"/>
</dbReference>
<feature type="region of interest" description="Disordered" evidence="1">
    <location>
        <begin position="12"/>
        <end position="101"/>
    </location>
</feature>
<dbReference type="Pfam" id="PF01713">
    <property type="entry name" value="Smr"/>
    <property type="match status" value="1"/>
</dbReference>
<comment type="caution">
    <text evidence="4">The sequence shown here is derived from an EMBL/GenBank/DDBJ whole genome shotgun (WGS) entry which is preliminary data.</text>
</comment>
<dbReference type="Pfam" id="PF08590">
    <property type="entry name" value="DUF1771"/>
    <property type="match status" value="1"/>
</dbReference>
<keyword evidence="2" id="KW-0732">Signal</keyword>
<evidence type="ECO:0000259" key="3">
    <source>
        <dbReference type="PROSITE" id="PS50828"/>
    </source>
</evidence>
<sequence>MSFLATCLSILCGASSDSSPGDGHQTQQPSVPVTQQPRPQAAPDSEWPKLESQQHRPPQSSQNEWQQPHPHKPHHQQEQQPHHKPEQHHKPHHADPNQVNQHDPHYMRLRAQANEEGDQMGKCFSESQAAYTQGDGARAKELSNQGHAHQARMHSLNKEASDWIFIENNKDSKPGEIDLHGLYVKEAIERTDLALEQAKRRGDTEIHLIVGKGLHSEHGVAKLKPAIEEVMQKHQLSAVLDPHNAGVLVVQIGGGQGGVGSDEITRRLERSDEGCTIM</sequence>
<dbReference type="AlphaFoldDB" id="A0AAD7CFD4"/>
<proteinExistence type="predicted"/>
<dbReference type="InterPro" id="IPR036063">
    <property type="entry name" value="Smr_dom_sf"/>
</dbReference>
<evidence type="ECO:0000256" key="2">
    <source>
        <dbReference type="SAM" id="SignalP"/>
    </source>
</evidence>